<evidence type="ECO:0000256" key="1">
    <source>
        <dbReference type="SAM" id="MobiDB-lite"/>
    </source>
</evidence>
<sequence length="512" mass="55710">MERSGVQSSLAAPSQPLLIPDRQGLGPISPVQSSICLIAWTYHVRRRRLHASIRQIGIVPGCRRCRQTRSPDRHRHSITRLRTGRQLSWTSQNQPATPAHEVGGGVDRLDRHDPVAAQVEDGEGAAGRIAAHQLAVGVERQARDLQLDVILVGPEPRHFRRRGRAADDGRGHLLGLFQGVGHALQPVHDAAVDRDGPPRHIADRVDVRVAGAGGLIDHHAVLARQARSPRQGFARQSADADKDGVRRDQRSVGQPHAAVLEARDLDAGQDLDAVFLVQIGEEGRQGLRRHAGQHPVHALDHHRLGAQGAGRGRRLQPDIAAADHRQPFARRQHGLQPLGVIEGAQLQQVGPVRAGDGQFAGRRAGGEDQRVVRLDRSVGEGHGPGVRVNGARRDAGAQGDVLLGVEALGTQQQVFQARLPFQPGFRQGRALIGRRILLPRQDDLALIPILPQQRRRRAPRVSRADDHNLGRQSRAISRHGFFLHTQTVCSERYAPVGTVGSGSEGANRAPRS</sequence>
<organism evidence="2 3">
    <name type="scientific">Parastrongyloides trichosuri</name>
    <name type="common">Possum-specific nematode worm</name>
    <dbReference type="NCBI Taxonomy" id="131310"/>
    <lineage>
        <taxon>Eukaryota</taxon>
        <taxon>Metazoa</taxon>
        <taxon>Ecdysozoa</taxon>
        <taxon>Nematoda</taxon>
        <taxon>Chromadorea</taxon>
        <taxon>Rhabditida</taxon>
        <taxon>Tylenchina</taxon>
        <taxon>Panagrolaimomorpha</taxon>
        <taxon>Strongyloidoidea</taxon>
        <taxon>Strongyloididae</taxon>
        <taxon>Parastrongyloides</taxon>
    </lineage>
</organism>
<reference evidence="3" key="1">
    <citation type="submission" date="2017-02" db="UniProtKB">
        <authorList>
            <consortium name="WormBaseParasite"/>
        </authorList>
    </citation>
    <scope>IDENTIFICATION</scope>
</reference>
<evidence type="ECO:0000313" key="3">
    <source>
        <dbReference type="WBParaSite" id="PTRK_0000127500.1"/>
    </source>
</evidence>
<name>A0A0N4Z2Z2_PARTI</name>
<feature type="region of interest" description="Disordered" evidence="1">
    <location>
        <begin position="226"/>
        <end position="254"/>
    </location>
</feature>
<accession>A0A0N4Z2Z2</accession>
<keyword evidence="2" id="KW-1185">Reference proteome</keyword>
<feature type="compositionally biased region" description="Basic and acidic residues" evidence="1">
    <location>
        <begin position="238"/>
        <end position="250"/>
    </location>
</feature>
<feature type="region of interest" description="Disordered" evidence="1">
    <location>
        <begin position="1"/>
        <end position="23"/>
    </location>
</feature>
<protein>
    <submittedName>
        <fullName evidence="3">LigA</fullName>
    </submittedName>
</protein>
<feature type="compositionally biased region" description="Polar residues" evidence="1">
    <location>
        <begin position="1"/>
        <end position="12"/>
    </location>
</feature>
<proteinExistence type="predicted"/>
<dbReference type="AlphaFoldDB" id="A0A0N4Z2Z2"/>
<dbReference type="Proteomes" id="UP000038045">
    <property type="component" value="Unplaced"/>
</dbReference>
<dbReference type="WBParaSite" id="PTRK_0000127500.1">
    <property type="protein sequence ID" value="PTRK_0000127500.1"/>
    <property type="gene ID" value="PTRK_0000127500"/>
</dbReference>
<evidence type="ECO:0000313" key="2">
    <source>
        <dbReference type="Proteomes" id="UP000038045"/>
    </source>
</evidence>